<dbReference type="AlphaFoldDB" id="A0A219ARU8"/>
<keyword evidence="2" id="KW-1185">Reference proteome</keyword>
<accession>A0A219ARU8</accession>
<evidence type="ECO:0000313" key="1">
    <source>
        <dbReference type="EMBL" id="OWT43491.1"/>
    </source>
</evidence>
<dbReference type="RefSeq" id="XP_022285909.1">
    <property type="nucleotide sequence ID" value="XM_022429074.1"/>
</dbReference>
<protein>
    <submittedName>
        <fullName evidence="1">Uncharacterized protein</fullName>
    </submittedName>
</protein>
<evidence type="ECO:0000313" key="2">
    <source>
        <dbReference type="Proteomes" id="UP000078397"/>
    </source>
</evidence>
<organism evidence="1 2">
    <name type="scientific">Pochonia chlamydosporia 170</name>
    <dbReference type="NCBI Taxonomy" id="1380566"/>
    <lineage>
        <taxon>Eukaryota</taxon>
        <taxon>Fungi</taxon>
        <taxon>Dikarya</taxon>
        <taxon>Ascomycota</taxon>
        <taxon>Pezizomycotina</taxon>
        <taxon>Sordariomycetes</taxon>
        <taxon>Hypocreomycetidae</taxon>
        <taxon>Hypocreales</taxon>
        <taxon>Clavicipitaceae</taxon>
        <taxon>Pochonia</taxon>
    </lineage>
</organism>
<name>A0A219ARU8_METCM</name>
<dbReference type="GeneID" id="33936344"/>
<proteinExistence type="predicted"/>
<comment type="caution">
    <text evidence="1">The sequence shown here is derived from an EMBL/GenBank/DDBJ whole genome shotgun (WGS) entry which is preliminary data.</text>
</comment>
<dbReference type="KEGG" id="pchm:VFPPC_17360"/>
<sequence length="130" mass="14134">MFAPCCVGSAGGVISHSVNPDHTWMHQGRIEVIPYSLYLCTVSSLNAAKYCQMVDTRAGGNFMKRTMLSLQRRSPITWTAEPNVNYLELHLQDSAFGLGSVVSGGNPSIQSSPAITNITTLLSHGEQNRH</sequence>
<reference evidence="1 2" key="1">
    <citation type="journal article" date="2016" name="PLoS Pathog.">
        <title>Biosynthesis of antibiotic leucinostatins in bio-control fungus Purpureocillium lilacinum and their inhibition on phytophthora revealed by genome mining.</title>
        <authorList>
            <person name="Wang G."/>
            <person name="Liu Z."/>
            <person name="Lin R."/>
            <person name="Li E."/>
            <person name="Mao Z."/>
            <person name="Ling J."/>
            <person name="Yang Y."/>
            <person name="Yin W.B."/>
            <person name="Xie B."/>
        </authorList>
    </citation>
    <scope>NUCLEOTIDE SEQUENCE [LARGE SCALE GENOMIC DNA]</scope>
    <source>
        <strain evidence="1">170</strain>
    </source>
</reference>
<gene>
    <name evidence="1" type="ORF">VFPPC_17360</name>
</gene>
<dbReference type="Proteomes" id="UP000078397">
    <property type="component" value="Unassembled WGS sequence"/>
</dbReference>
<dbReference type="EMBL" id="LSBJ02000001">
    <property type="protein sequence ID" value="OWT43491.1"/>
    <property type="molecule type" value="Genomic_DNA"/>
</dbReference>